<evidence type="ECO:0000313" key="2">
    <source>
        <dbReference type="EMBL" id="ABX09105.1"/>
    </source>
</evidence>
<dbReference type="HOGENOM" id="CLU_219784_0_0_3"/>
<dbReference type="KEGG" id="pmj:P9211_11741"/>
<accession>A9BB93</accession>
<dbReference type="EMBL" id="CP000878">
    <property type="protein sequence ID" value="ABX09105.1"/>
    <property type="molecule type" value="Genomic_DNA"/>
</dbReference>
<sequence>MSSEEGGGMIPGLFAIAISAIFAAAIGFLVLHFIPDTPF</sequence>
<gene>
    <name evidence="2" type="ordered locus">P9211_11741</name>
</gene>
<dbReference type="Proteomes" id="UP000000788">
    <property type="component" value="Chromosome"/>
</dbReference>
<keyword evidence="1" id="KW-0812">Transmembrane</keyword>
<keyword evidence="1" id="KW-0472">Membrane</keyword>
<evidence type="ECO:0000256" key="1">
    <source>
        <dbReference type="SAM" id="Phobius"/>
    </source>
</evidence>
<dbReference type="AlphaFoldDB" id="A9BB93"/>
<keyword evidence="1" id="KW-1133">Transmembrane helix</keyword>
<organism evidence="2 3">
    <name type="scientific">Prochlorococcus marinus (strain MIT 9211)</name>
    <dbReference type="NCBI Taxonomy" id="93059"/>
    <lineage>
        <taxon>Bacteria</taxon>
        <taxon>Bacillati</taxon>
        <taxon>Cyanobacteriota</taxon>
        <taxon>Cyanophyceae</taxon>
        <taxon>Synechococcales</taxon>
        <taxon>Prochlorococcaceae</taxon>
        <taxon>Prochlorococcus</taxon>
    </lineage>
</organism>
<name>A9BB93_PROM4</name>
<keyword evidence="3" id="KW-1185">Reference proteome</keyword>
<proteinExistence type="predicted"/>
<protein>
    <submittedName>
        <fullName evidence="2">Uncharacterized protein</fullName>
    </submittedName>
</protein>
<evidence type="ECO:0000313" key="3">
    <source>
        <dbReference type="Proteomes" id="UP000000788"/>
    </source>
</evidence>
<feature type="transmembrane region" description="Helical" evidence="1">
    <location>
        <begin position="12"/>
        <end position="34"/>
    </location>
</feature>
<dbReference type="eggNOG" id="ENOG50322Q2">
    <property type="taxonomic scope" value="Bacteria"/>
</dbReference>
<reference evidence="2 3" key="1">
    <citation type="journal article" date="2007" name="PLoS Genet.">
        <title>Patterns and implications of gene gain and loss in the evolution of Prochlorococcus.</title>
        <authorList>
            <person name="Kettler G.C."/>
            <person name="Martiny A.C."/>
            <person name="Huang K."/>
            <person name="Zucker J."/>
            <person name="Coleman M.L."/>
            <person name="Rodrigue S."/>
            <person name="Chen F."/>
            <person name="Lapidus A."/>
            <person name="Ferriera S."/>
            <person name="Johnson J."/>
            <person name="Steglich C."/>
            <person name="Church G.M."/>
            <person name="Richardson P."/>
            <person name="Chisholm S.W."/>
        </authorList>
    </citation>
    <scope>NUCLEOTIDE SEQUENCE [LARGE SCALE GENOMIC DNA]</scope>
    <source>
        <strain evidence="3">MIT 9211</strain>
    </source>
</reference>